<evidence type="ECO:0000313" key="1">
    <source>
        <dbReference type="EMBL" id="AOH87165.1"/>
    </source>
</evidence>
<proteinExistence type="predicted"/>
<geneLocation type="plasmid" evidence="2"/>
<dbReference type="InterPro" id="IPR053717">
    <property type="entry name" value="MerB_lyase_sf"/>
</dbReference>
<dbReference type="Gene3D" id="3.30.450.410">
    <property type="match status" value="1"/>
</dbReference>
<accession>A0A1B3ZIB6</accession>
<evidence type="ECO:0000313" key="2">
    <source>
        <dbReference type="Proteomes" id="UP000094256"/>
    </source>
</evidence>
<dbReference type="AlphaFoldDB" id="A0A1B3ZIB6"/>
<dbReference type="GO" id="GO:0018836">
    <property type="term" value="F:alkylmercury lyase activity"/>
    <property type="evidence" value="ECO:0007669"/>
    <property type="project" value="InterPro"/>
</dbReference>
<dbReference type="SUPFAM" id="SSF160387">
    <property type="entry name" value="NosL/MerB-like"/>
    <property type="match status" value="1"/>
</dbReference>
<keyword evidence="1" id="KW-0614">Plasmid</keyword>
<dbReference type="Pfam" id="PF03243">
    <property type="entry name" value="MerB"/>
    <property type="match status" value="1"/>
</dbReference>
<protein>
    <recommendedName>
        <fullName evidence="3">Alkylmercury lyase</fullName>
    </recommendedName>
</protein>
<dbReference type="OrthoDB" id="7185309at2"/>
<dbReference type="EMBL" id="CP014169">
    <property type="protein sequence ID" value="AOH87165.1"/>
    <property type="molecule type" value="Genomic_DNA"/>
</dbReference>
<keyword evidence="2" id="KW-1185">Reference proteome</keyword>
<evidence type="ECO:0008006" key="3">
    <source>
        <dbReference type="Google" id="ProtNLM"/>
    </source>
</evidence>
<dbReference type="Proteomes" id="UP000094256">
    <property type="component" value="Plasmid unnamed"/>
</dbReference>
<gene>
    <name evidence="1" type="ORF">AWL63_23645</name>
</gene>
<dbReference type="InterPro" id="IPR004927">
    <property type="entry name" value="MerB"/>
</dbReference>
<organism evidence="1 2">
    <name type="scientific">Sphingomonas panacis</name>
    <dbReference type="NCBI Taxonomy" id="1560345"/>
    <lineage>
        <taxon>Bacteria</taxon>
        <taxon>Pseudomonadati</taxon>
        <taxon>Pseudomonadota</taxon>
        <taxon>Alphaproteobacteria</taxon>
        <taxon>Sphingomonadales</taxon>
        <taxon>Sphingomonadaceae</taxon>
        <taxon>Sphingomonas</taxon>
    </lineage>
</organism>
<sequence length="243" mass="26762">MTDREGLAGTGTHESVVADLASSVHHRLVDALLASGKIPTTLEIADQLAVSIDVIEVALDSLALSHGLVLHPHEKRPWVIHPFSCSPTATWVEAGDRGWWAPCLWCACGVATLAGGNAVIHARIGGESEDVDIHIVDGAVLMDNLWVHFAVPPRAAWDNVHHFCASVLPFRTREDVRRWSDRHGIPHGAVISLSQCLELGREWYARHADIDWRKWSVRDAAGIFEKVGLCEEFWRLPVSEGGF</sequence>
<reference evidence="1 2" key="1">
    <citation type="submission" date="2016-01" db="EMBL/GenBank/DDBJ databases">
        <title>Complete genome and mega plasmid sequence of Sphingomonas panacis DCY99 elicits systemic resistance in rice to Xanthomonas oryzae.</title>
        <authorList>
            <person name="Kim Y.J."/>
            <person name="Yang D.C."/>
            <person name="Sing P."/>
        </authorList>
    </citation>
    <scope>NUCLEOTIDE SEQUENCE [LARGE SCALE GENOMIC DNA]</scope>
    <source>
        <strain evidence="1 2">DCY99</strain>
        <plasmid evidence="2">Plasmid</plasmid>
    </source>
</reference>
<name>A0A1B3ZIB6_9SPHN</name>
<dbReference type="KEGG" id="span:AWL63_23645"/>